<evidence type="ECO:0000313" key="2">
    <source>
        <dbReference type="EMBL" id="KAF9502070.1"/>
    </source>
</evidence>
<evidence type="ECO:0000256" key="1">
    <source>
        <dbReference type="SAM" id="MobiDB-lite"/>
    </source>
</evidence>
<feature type="compositionally biased region" description="Acidic residues" evidence="1">
    <location>
        <begin position="67"/>
        <end position="77"/>
    </location>
</feature>
<gene>
    <name evidence="2" type="ORF">BDN71DRAFT_1500221</name>
</gene>
<dbReference type="OrthoDB" id="3225557at2759"/>
<reference evidence="2" key="1">
    <citation type="submission" date="2020-11" db="EMBL/GenBank/DDBJ databases">
        <authorList>
            <consortium name="DOE Joint Genome Institute"/>
            <person name="Ahrendt S."/>
            <person name="Riley R."/>
            <person name="Andreopoulos W."/>
            <person name="Labutti K."/>
            <person name="Pangilinan J."/>
            <person name="Ruiz-Duenas F.J."/>
            <person name="Barrasa J.M."/>
            <person name="Sanchez-Garcia M."/>
            <person name="Camarero S."/>
            <person name="Miyauchi S."/>
            <person name="Serrano A."/>
            <person name="Linde D."/>
            <person name="Babiker R."/>
            <person name="Drula E."/>
            <person name="Ayuso-Fernandez I."/>
            <person name="Pacheco R."/>
            <person name="Padilla G."/>
            <person name="Ferreira P."/>
            <person name="Barriuso J."/>
            <person name="Kellner H."/>
            <person name="Castanera R."/>
            <person name="Alfaro M."/>
            <person name="Ramirez L."/>
            <person name="Pisabarro A.G."/>
            <person name="Kuo A."/>
            <person name="Tritt A."/>
            <person name="Lipzen A."/>
            <person name="He G."/>
            <person name="Yan M."/>
            <person name="Ng V."/>
            <person name="Cullen D."/>
            <person name="Martin F."/>
            <person name="Rosso M.-N."/>
            <person name="Henrissat B."/>
            <person name="Hibbett D."/>
            <person name="Martinez A.T."/>
            <person name="Grigoriev I.V."/>
        </authorList>
    </citation>
    <scope>NUCLEOTIDE SEQUENCE</scope>
    <source>
        <strain evidence="2">ATCC 90797</strain>
    </source>
</reference>
<dbReference type="EMBL" id="MU154521">
    <property type="protein sequence ID" value="KAF9502070.1"/>
    <property type="molecule type" value="Genomic_DNA"/>
</dbReference>
<protein>
    <submittedName>
        <fullName evidence="2">Uncharacterized protein</fullName>
    </submittedName>
</protein>
<feature type="compositionally biased region" description="Basic residues" evidence="1">
    <location>
        <begin position="162"/>
        <end position="182"/>
    </location>
</feature>
<proteinExistence type="predicted"/>
<keyword evidence="3" id="KW-1185">Reference proteome</keyword>
<feature type="compositionally biased region" description="Basic and acidic residues" evidence="1">
    <location>
        <begin position="197"/>
        <end position="210"/>
    </location>
</feature>
<organism evidence="2 3">
    <name type="scientific">Pleurotus eryngii</name>
    <name type="common">Boletus of the steppes</name>
    <dbReference type="NCBI Taxonomy" id="5323"/>
    <lineage>
        <taxon>Eukaryota</taxon>
        <taxon>Fungi</taxon>
        <taxon>Dikarya</taxon>
        <taxon>Basidiomycota</taxon>
        <taxon>Agaricomycotina</taxon>
        <taxon>Agaricomycetes</taxon>
        <taxon>Agaricomycetidae</taxon>
        <taxon>Agaricales</taxon>
        <taxon>Pleurotineae</taxon>
        <taxon>Pleurotaceae</taxon>
        <taxon>Pleurotus</taxon>
    </lineage>
</organism>
<name>A0A9P6A8F7_PLEER</name>
<accession>A0A9P6A8F7</accession>
<evidence type="ECO:0000313" key="3">
    <source>
        <dbReference type="Proteomes" id="UP000807025"/>
    </source>
</evidence>
<feature type="region of interest" description="Disordered" evidence="1">
    <location>
        <begin position="1"/>
        <end position="86"/>
    </location>
</feature>
<feature type="compositionally biased region" description="Basic and acidic residues" evidence="1">
    <location>
        <begin position="9"/>
        <end position="23"/>
    </location>
</feature>
<sequence length="316" mass="35497">MARSTSKPKPTDRQTRQSLRKDTTQLSQASATPAVQRPKPRPAPAKVASESSDEDELSSQKASQSAVEDDNNSDLENLDGKSLRRQLFSEQVKVAAITSRRSALLSDNEYEKPYANDDGLFLSDNAETDNMKMEHDELDSTDSACEDPTHRDKARRSEVPHFRRTQAKSKPIVRHPHHRHTVHATQSGDDDDDDDNDNKHVANRRDVNKGWPKEAHYEPIVSPARTLGIKNQPFPLRAVVKAAIKHVTGDIIFDSAYPSADLNNFNKYHRQVLIESARSLSYNHLAGRFKKDDELLKLIAGVVNCSDSRLSVYSHN</sequence>
<feature type="region of interest" description="Disordered" evidence="1">
    <location>
        <begin position="99"/>
        <end position="210"/>
    </location>
</feature>
<dbReference type="AlphaFoldDB" id="A0A9P6A8F7"/>
<feature type="compositionally biased region" description="Basic and acidic residues" evidence="1">
    <location>
        <begin position="147"/>
        <end position="161"/>
    </location>
</feature>
<dbReference type="Proteomes" id="UP000807025">
    <property type="component" value="Unassembled WGS sequence"/>
</dbReference>
<comment type="caution">
    <text evidence="2">The sequence shown here is derived from an EMBL/GenBank/DDBJ whole genome shotgun (WGS) entry which is preliminary data.</text>
</comment>